<feature type="chain" id="PRO_5037825894" evidence="2">
    <location>
        <begin position="22"/>
        <end position="95"/>
    </location>
</feature>
<evidence type="ECO:0000313" key="4">
    <source>
        <dbReference type="WBParaSite" id="nRc.2.0.1.t07892-RA"/>
    </source>
</evidence>
<feature type="region of interest" description="Disordered" evidence="1">
    <location>
        <begin position="19"/>
        <end position="61"/>
    </location>
</feature>
<evidence type="ECO:0000256" key="2">
    <source>
        <dbReference type="SAM" id="SignalP"/>
    </source>
</evidence>
<dbReference type="WBParaSite" id="nRc.2.0.1.t07892-RA">
    <property type="protein sequence ID" value="nRc.2.0.1.t07892-RA"/>
    <property type="gene ID" value="nRc.2.0.1.g07892"/>
</dbReference>
<evidence type="ECO:0000313" key="3">
    <source>
        <dbReference type="Proteomes" id="UP000887565"/>
    </source>
</evidence>
<organism evidence="3 4">
    <name type="scientific">Romanomermis culicivorax</name>
    <name type="common">Nematode worm</name>
    <dbReference type="NCBI Taxonomy" id="13658"/>
    <lineage>
        <taxon>Eukaryota</taxon>
        <taxon>Metazoa</taxon>
        <taxon>Ecdysozoa</taxon>
        <taxon>Nematoda</taxon>
        <taxon>Enoplea</taxon>
        <taxon>Dorylaimia</taxon>
        <taxon>Mermithida</taxon>
        <taxon>Mermithoidea</taxon>
        <taxon>Mermithidae</taxon>
        <taxon>Romanomermis</taxon>
    </lineage>
</organism>
<sequence length="95" mass="10182">MLPHHLLFFVILFSFHQNCSSKKGGSGRNGDKQNDLDTTGGGSERQHPGSSFSSSIDSGLSASNGHKSTIYVHERGPPYHYSSSVVTDLIYAGIA</sequence>
<keyword evidence="2" id="KW-0732">Signal</keyword>
<dbReference type="Proteomes" id="UP000887565">
    <property type="component" value="Unplaced"/>
</dbReference>
<evidence type="ECO:0000256" key="1">
    <source>
        <dbReference type="SAM" id="MobiDB-lite"/>
    </source>
</evidence>
<dbReference type="AlphaFoldDB" id="A0A915I175"/>
<feature type="signal peptide" evidence="2">
    <location>
        <begin position="1"/>
        <end position="21"/>
    </location>
</feature>
<keyword evidence="3" id="KW-1185">Reference proteome</keyword>
<reference evidence="4" key="1">
    <citation type="submission" date="2022-11" db="UniProtKB">
        <authorList>
            <consortium name="WormBaseParasite"/>
        </authorList>
    </citation>
    <scope>IDENTIFICATION</scope>
</reference>
<accession>A0A915I175</accession>
<feature type="compositionally biased region" description="Low complexity" evidence="1">
    <location>
        <begin position="50"/>
        <end position="61"/>
    </location>
</feature>
<name>A0A915I175_ROMCU</name>
<protein>
    <submittedName>
        <fullName evidence="4">Uncharacterized protein</fullName>
    </submittedName>
</protein>
<proteinExistence type="predicted"/>